<dbReference type="EMBL" id="JADKYY010000003">
    <property type="protein sequence ID" value="MBF5026881.1"/>
    <property type="molecule type" value="Genomic_DNA"/>
</dbReference>
<evidence type="ECO:0000256" key="2">
    <source>
        <dbReference type="ARBA" id="ARBA00023136"/>
    </source>
</evidence>
<evidence type="ECO:0000313" key="5">
    <source>
        <dbReference type="Proteomes" id="UP000694480"/>
    </source>
</evidence>
<dbReference type="Gene3D" id="2.40.170.20">
    <property type="entry name" value="TonB-dependent receptor, beta-barrel domain"/>
    <property type="match status" value="1"/>
</dbReference>
<dbReference type="SUPFAM" id="SSF49464">
    <property type="entry name" value="Carboxypeptidase regulatory domain-like"/>
    <property type="match status" value="1"/>
</dbReference>
<name>A0A930YV71_9FLAO</name>
<dbReference type="GO" id="GO:0009279">
    <property type="term" value="C:cell outer membrane"/>
    <property type="evidence" value="ECO:0007669"/>
    <property type="project" value="UniProtKB-SubCell"/>
</dbReference>
<proteinExistence type="predicted"/>
<keyword evidence="4" id="KW-0675">Receptor</keyword>
<dbReference type="InterPro" id="IPR008969">
    <property type="entry name" value="CarboxyPept-like_regulatory"/>
</dbReference>
<dbReference type="Proteomes" id="UP000694480">
    <property type="component" value="Unassembled WGS sequence"/>
</dbReference>
<keyword evidence="3" id="KW-0998">Cell outer membrane</keyword>
<keyword evidence="5" id="KW-1185">Reference proteome</keyword>
<evidence type="ECO:0000256" key="1">
    <source>
        <dbReference type="ARBA" id="ARBA00004442"/>
    </source>
</evidence>
<dbReference type="Gene3D" id="2.60.40.1120">
    <property type="entry name" value="Carboxypeptidase-like, regulatory domain"/>
    <property type="match status" value="1"/>
</dbReference>
<sequence length="904" mass="101406">MVSLLQKMGNTITIQFKVFDIPSMRCTVLTLLLAAIGGLPLMSAQTTVFAYLKDQEGKPVERATVDLIRSDNDLIADKIGYFQFVNLEPGLYKMRISKTGLMSREIEFEVNPSLKRQDLGVISMLPSSKEHAVAAAAVSENLSSDNMSLEPSIALLTNQGSLYTRLVSSDMRWYGYKPRAIDNSQHSILVNGTPTLSTKAPQGDLLYIPISAFASLPIEFTESYQPHAARINPGAIVEFTTRPSQIPKTTKLGYSFSTAVLANRLELFHASGESTTGWSIAFGLSPEWGADKKIAGIDGSRLGYFASVERAINPKSSIYFTTYAQSDRTGLRSALDPDSGSENHLDNGYWGVDGNQIRNARTRNYFLPVYQLGFTYLPTKSSQWETLVSLQEGSIRESRLEWDKSDVPYGLHPTLANFDSDLGPVRWQSMREENVLADGKASFFMAEDVEQIRTISALSTYSLRLNPHFTVKSHVQVRSKESKYYREVSDLLGASYVLNRSPFTNLDYNTLESSIQKTEGERLGYDYSIEENALQWGIFGAYKKNRWNAQASAFVRVHNSRRLGNMLGENAEESDWGPSPTRRGVDSGINTKVDFMINSKNTLSASGFYHAVNPGIRPLLRQPLSSNAIHNQRNPIKKMGTELSYRLSLEKLQLSASAYYQRAQNDLQHWNYFTDQNYAGPLDYMGNTFINESWIGLDRESRGLELGVEWNFTKNFTWFTAAGLNNSSVKNNPLVHYVSSQVLHSDVQAPLSGERLSGSAQNNIVAGLRYDNPKLFWARISGIYLDALYPEFSALSRTELSEEALPSGILPAYPHGLPPQKELPSYFLMNLTAGKTFSIGRYELGLNLEVINLLNNTEYTPASRESLGLLKFDSQVQRPYVHSSHNQYYYDRGRRIFAGLYFKF</sequence>
<gene>
    <name evidence="4" type="ORF">IC612_03595</name>
</gene>
<evidence type="ECO:0000256" key="3">
    <source>
        <dbReference type="ARBA" id="ARBA00023237"/>
    </source>
</evidence>
<organism evidence="4 5">
    <name type="scientific">Planobacterium oryzisoli</name>
    <dbReference type="NCBI Taxonomy" id="2771435"/>
    <lineage>
        <taxon>Bacteria</taxon>
        <taxon>Pseudomonadati</taxon>
        <taxon>Bacteroidota</taxon>
        <taxon>Flavobacteriia</taxon>
        <taxon>Flavobacteriales</taxon>
        <taxon>Weeksellaceae</taxon>
        <taxon>Chryseobacterium group</taxon>
        <taxon>Chryseobacterium</taxon>
    </lineage>
</organism>
<protein>
    <submittedName>
        <fullName evidence="4">TonB-dependent receptor</fullName>
    </submittedName>
</protein>
<accession>A0A930YV71</accession>
<dbReference type="RefSeq" id="WP_194738806.1">
    <property type="nucleotide sequence ID" value="NZ_JADKYY010000003.1"/>
</dbReference>
<dbReference type="SUPFAM" id="SSF56935">
    <property type="entry name" value="Porins"/>
    <property type="match status" value="1"/>
</dbReference>
<reference evidence="4" key="1">
    <citation type="submission" date="2020-11" db="EMBL/GenBank/DDBJ databases">
        <title>Genome seq and assembly of Planobacterium sp.</title>
        <authorList>
            <person name="Chhetri G."/>
        </authorList>
    </citation>
    <scope>NUCLEOTIDE SEQUENCE</scope>
    <source>
        <strain evidence="4">GCR5</strain>
    </source>
</reference>
<comment type="subcellular location">
    <subcellularLocation>
        <location evidence="1">Cell outer membrane</location>
    </subcellularLocation>
</comment>
<keyword evidence="2" id="KW-0472">Membrane</keyword>
<dbReference type="InterPro" id="IPR036942">
    <property type="entry name" value="Beta-barrel_TonB_sf"/>
</dbReference>
<evidence type="ECO:0000313" key="4">
    <source>
        <dbReference type="EMBL" id="MBF5026881.1"/>
    </source>
</evidence>
<dbReference type="AlphaFoldDB" id="A0A930YV71"/>
<comment type="caution">
    <text evidence="4">The sequence shown here is derived from an EMBL/GenBank/DDBJ whole genome shotgun (WGS) entry which is preliminary data.</text>
</comment>